<dbReference type="PANTHER" id="PTHR34703:SF1">
    <property type="entry name" value="ANTIPORTER SUBUNIT MNHG2-RELATED"/>
    <property type="match status" value="1"/>
</dbReference>
<gene>
    <name evidence="2" type="ORF">R9Z33_14350</name>
</gene>
<dbReference type="Proteomes" id="UP001305521">
    <property type="component" value="Chromosome"/>
</dbReference>
<feature type="transmembrane region" description="Helical" evidence="1">
    <location>
        <begin position="48"/>
        <end position="77"/>
    </location>
</feature>
<keyword evidence="3" id="KW-1185">Reference proteome</keyword>
<dbReference type="RefSeq" id="WP_318647263.1">
    <property type="nucleotide sequence ID" value="NZ_CP137852.1"/>
</dbReference>
<proteinExistence type="predicted"/>
<evidence type="ECO:0000256" key="1">
    <source>
        <dbReference type="SAM" id="Phobius"/>
    </source>
</evidence>
<dbReference type="PANTHER" id="PTHR34703">
    <property type="entry name" value="ANTIPORTER SUBUNIT MNHG2-RELATED"/>
    <property type="match status" value="1"/>
</dbReference>
<organism evidence="2 3">
    <name type="scientific">Sediminicoccus rosea</name>
    <dbReference type="NCBI Taxonomy" id="1225128"/>
    <lineage>
        <taxon>Bacteria</taxon>
        <taxon>Pseudomonadati</taxon>
        <taxon>Pseudomonadota</taxon>
        <taxon>Alphaproteobacteria</taxon>
        <taxon>Acetobacterales</taxon>
        <taxon>Roseomonadaceae</taxon>
        <taxon>Sediminicoccus</taxon>
    </lineage>
</organism>
<reference evidence="2 3" key="1">
    <citation type="submission" date="2023-11" db="EMBL/GenBank/DDBJ databases">
        <title>Arctic aerobic anoxygenic photoheterotroph Sediminicoccus rosea KRV36 adapts its photosynthesis to long days of polar summer.</title>
        <authorList>
            <person name="Tomasch J."/>
            <person name="Kopejtka K."/>
            <person name="Bily T."/>
            <person name="Gardiner A.T."/>
            <person name="Gardian Z."/>
            <person name="Shivaramu S."/>
            <person name="Koblizek M."/>
            <person name="Engelhardt F."/>
            <person name="Kaftan D."/>
        </authorList>
    </citation>
    <scope>NUCLEOTIDE SEQUENCE [LARGE SCALE GENOMIC DNA]</scope>
    <source>
        <strain evidence="2 3">R-30</strain>
    </source>
</reference>
<keyword evidence="1" id="KW-1133">Transmembrane helix</keyword>
<dbReference type="SUPFAM" id="SSF52402">
    <property type="entry name" value="Adenine nucleotide alpha hydrolases-like"/>
    <property type="match status" value="1"/>
</dbReference>
<evidence type="ECO:0000313" key="2">
    <source>
        <dbReference type="EMBL" id="WPB83286.1"/>
    </source>
</evidence>
<accession>A0ABZ0PDC2</accession>
<evidence type="ECO:0000313" key="3">
    <source>
        <dbReference type="Proteomes" id="UP001305521"/>
    </source>
</evidence>
<dbReference type="Pfam" id="PF03334">
    <property type="entry name" value="PhaG_MnhG_YufB"/>
    <property type="match status" value="1"/>
</dbReference>
<protein>
    <submittedName>
        <fullName evidence="2">Monovalent cation/H(+) antiporter subunit G</fullName>
    </submittedName>
</protein>
<feature type="transmembrane region" description="Helical" evidence="1">
    <location>
        <begin position="7"/>
        <end position="28"/>
    </location>
</feature>
<keyword evidence="1" id="KW-0812">Transmembrane</keyword>
<name>A0ABZ0PDC2_9PROT</name>
<sequence>MRVAIEVLAALLLVGGAGVVGLAALGVARLTDPFMRMHAAAKAGVAGAGLMLLGAGLAFGTPAALLTALAAIAFLLLTAPLASHALGRAAYVAGAPLGAASVADALSGVLHRKVFDIDPSRTLRTRTARAPNPEETPMSAIPEFRRPVDPVLRDQPGVEAAALRRILVCLVGGPSQAAAATAAMRLAGPTGAAVTGLSGVGLEPRIWRGPMPVGGAFWADWLASRSRARLREAAAAALGEFETAAAAHPSIRAAARHEENSAREIASLLAGQDLIIVPAGIGPHGPESEPGHELAAALATGRVAPVLRVRELPETVRGVVLIVGDAPGSGALAAGLLRSGLWSAAPISILPIGEERSSLREMVEAQAELLREHGRRVAVMAPIDATAAPEELRARLVFFDAAVVPCLSTCYGGVLDSLRHCAFETTARTVPLSLLP</sequence>
<dbReference type="Gene3D" id="3.40.50.12370">
    <property type="match status" value="1"/>
</dbReference>
<dbReference type="EMBL" id="CP137852">
    <property type="protein sequence ID" value="WPB83286.1"/>
    <property type="molecule type" value="Genomic_DNA"/>
</dbReference>
<keyword evidence="1" id="KW-0472">Membrane</keyword>
<dbReference type="InterPro" id="IPR005133">
    <property type="entry name" value="PhaG_MnhG_YufB"/>
</dbReference>